<organism evidence="10 11">
    <name type="scientific">Lepidopterella palustris CBS 459.81</name>
    <dbReference type="NCBI Taxonomy" id="1314670"/>
    <lineage>
        <taxon>Eukaryota</taxon>
        <taxon>Fungi</taxon>
        <taxon>Dikarya</taxon>
        <taxon>Ascomycota</taxon>
        <taxon>Pezizomycotina</taxon>
        <taxon>Dothideomycetes</taxon>
        <taxon>Pleosporomycetidae</taxon>
        <taxon>Mytilinidiales</taxon>
        <taxon>Argynnaceae</taxon>
        <taxon>Lepidopterella</taxon>
    </lineage>
</organism>
<evidence type="ECO:0000313" key="10">
    <source>
        <dbReference type="EMBL" id="OCK78701.1"/>
    </source>
</evidence>
<name>A0A8E2E7R6_9PEZI</name>
<feature type="compositionally biased region" description="Low complexity" evidence="8">
    <location>
        <begin position="1"/>
        <end position="15"/>
    </location>
</feature>
<feature type="domain" description="C2H2-type" evidence="9">
    <location>
        <begin position="45"/>
        <end position="72"/>
    </location>
</feature>
<evidence type="ECO:0000256" key="8">
    <source>
        <dbReference type="SAM" id="MobiDB-lite"/>
    </source>
</evidence>
<dbReference type="GO" id="GO:0000981">
    <property type="term" value="F:DNA-binding transcription factor activity, RNA polymerase II-specific"/>
    <property type="evidence" value="ECO:0007669"/>
    <property type="project" value="InterPro"/>
</dbReference>
<evidence type="ECO:0000256" key="4">
    <source>
        <dbReference type="ARBA" id="ARBA00022771"/>
    </source>
</evidence>
<keyword evidence="11" id="KW-1185">Reference proteome</keyword>
<dbReference type="Gene3D" id="3.30.160.60">
    <property type="entry name" value="Classic Zinc Finger"/>
    <property type="match status" value="1"/>
</dbReference>
<dbReference type="Proteomes" id="UP000250266">
    <property type="component" value="Unassembled WGS sequence"/>
</dbReference>
<keyword evidence="4 7" id="KW-0863">Zinc-finger</keyword>
<keyword evidence="2" id="KW-0479">Metal-binding</keyword>
<dbReference type="GO" id="GO:0000785">
    <property type="term" value="C:chromatin"/>
    <property type="evidence" value="ECO:0007669"/>
    <property type="project" value="TreeGrafter"/>
</dbReference>
<dbReference type="Pfam" id="PF04082">
    <property type="entry name" value="Fungal_trans"/>
    <property type="match status" value="1"/>
</dbReference>
<reference evidence="10 11" key="1">
    <citation type="journal article" date="2016" name="Nat. Commun.">
        <title>Ectomycorrhizal ecology is imprinted in the genome of the dominant symbiotic fungus Cenococcum geophilum.</title>
        <authorList>
            <consortium name="DOE Joint Genome Institute"/>
            <person name="Peter M."/>
            <person name="Kohler A."/>
            <person name="Ohm R.A."/>
            <person name="Kuo A."/>
            <person name="Krutzmann J."/>
            <person name="Morin E."/>
            <person name="Arend M."/>
            <person name="Barry K.W."/>
            <person name="Binder M."/>
            <person name="Choi C."/>
            <person name="Clum A."/>
            <person name="Copeland A."/>
            <person name="Grisel N."/>
            <person name="Haridas S."/>
            <person name="Kipfer T."/>
            <person name="LaButti K."/>
            <person name="Lindquist E."/>
            <person name="Lipzen A."/>
            <person name="Maire R."/>
            <person name="Meier B."/>
            <person name="Mihaltcheva S."/>
            <person name="Molinier V."/>
            <person name="Murat C."/>
            <person name="Poggeler S."/>
            <person name="Quandt C.A."/>
            <person name="Sperisen C."/>
            <person name="Tritt A."/>
            <person name="Tisserant E."/>
            <person name="Crous P.W."/>
            <person name="Henrissat B."/>
            <person name="Nehls U."/>
            <person name="Egli S."/>
            <person name="Spatafora J.W."/>
            <person name="Grigoriev I.V."/>
            <person name="Martin F.M."/>
        </authorList>
    </citation>
    <scope>NUCLEOTIDE SEQUENCE [LARGE SCALE GENOMIC DNA]</scope>
    <source>
        <strain evidence="10 11">CBS 459.81</strain>
    </source>
</reference>
<dbReference type="CDD" id="cd12148">
    <property type="entry name" value="fungal_TF_MHR"/>
    <property type="match status" value="1"/>
</dbReference>
<dbReference type="InterPro" id="IPR051059">
    <property type="entry name" value="VerF-like"/>
</dbReference>
<gene>
    <name evidence="10" type="ORF">K432DRAFT_427070</name>
</gene>
<dbReference type="Pfam" id="PF00096">
    <property type="entry name" value="zf-C2H2"/>
    <property type="match status" value="1"/>
</dbReference>
<dbReference type="PROSITE" id="PS50157">
    <property type="entry name" value="ZINC_FINGER_C2H2_2"/>
    <property type="match status" value="2"/>
</dbReference>
<evidence type="ECO:0000256" key="7">
    <source>
        <dbReference type="PROSITE-ProRule" id="PRU00042"/>
    </source>
</evidence>
<comment type="subcellular location">
    <subcellularLocation>
        <location evidence="1">Nucleus</location>
    </subcellularLocation>
</comment>
<dbReference type="SUPFAM" id="SSF57667">
    <property type="entry name" value="beta-beta-alpha zinc fingers"/>
    <property type="match status" value="1"/>
</dbReference>
<evidence type="ECO:0000313" key="11">
    <source>
        <dbReference type="Proteomes" id="UP000250266"/>
    </source>
</evidence>
<feature type="region of interest" description="Disordered" evidence="8">
    <location>
        <begin position="1"/>
        <end position="42"/>
    </location>
</feature>
<dbReference type="GO" id="GO:0000978">
    <property type="term" value="F:RNA polymerase II cis-regulatory region sequence-specific DNA binding"/>
    <property type="evidence" value="ECO:0007669"/>
    <property type="project" value="InterPro"/>
</dbReference>
<dbReference type="GO" id="GO:0005634">
    <property type="term" value="C:nucleus"/>
    <property type="evidence" value="ECO:0007669"/>
    <property type="project" value="UniProtKB-SubCell"/>
</dbReference>
<evidence type="ECO:0000259" key="9">
    <source>
        <dbReference type="PROSITE" id="PS50157"/>
    </source>
</evidence>
<evidence type="ECO:0000256" key="6">
    <source>
        <dbReference type="ARBA" id="ARBA00023242"/>
    </source>
</evidence>
<dbReference type="GO" id="GO:0006351">
    <property type="term" value="P:DNA-templated transcription"/>
    <property type="evidence" value="ECO:0007669"/>
    <property type="project" value="InterPro"/>
</dbReference>
<feature type="compositionally biased region" description="Polar residues" evidence="8">
    <location>
        <begin position="16"/>
        <end position="28"/>
    </location>
</feature>
<evidence type="ECO:0000256" key="3">
    <source>
        <dbReference type="ARBA" id="ARBA00022737"/>
    </source>
</evidence>
<sequence length="904" mass="101001">MSHSASWSSGSSRLSNPTANTKATSTPPLQIPGPEPLCRTSNRPYQCDTCGDTFIRQDHLRRHEMSHNQQRPFQCGFCNRSYGRHDVLLRHESKVHGQGASKSTVFQQRHASFSSSSATETIRLDLGNSAEDTSQLQPRKRRKSSKSVDWGAIVPPFAEELAELERIYGYPLNDSEAGYESSLEGSASVADQLESPTLNQVFPLTPSSTISAPPGRKPLIQFNGSLERLLSKDRNERSASLTFPFGPINPSRIASQPIHKQLFTNTKISLPSNIALRFDNVLQSLDLRRFLLSYHKHSIPNVPFLHMPTLDFSDASLQSILSSLGTSEDSGSGCCCDRTSGIGCRRRRKRPVHHALLLSILTLGALYEDQAAFARTLLNETKKAITDFLADVQKKSAEPPVQLMQAFVHYIQSSIFFGDRVLDELAINHICCLASLVRAAKLTEVTKQSTGSSPPPDALNDEQHAGWISWAVEEERKRTFWGTFIMFSSVLTYLDTTTSFLDVQGVGLALPCSEELWEAETAQQWQSRVKDSPTDTPRFQSEFAKIVGRPEQTDHPSIFCGRESTTGTTFTYPAEDQDIIPHPRAGSKRPPMSEFGCLIMILALQVRVWSWNERYTPTDRQSNLERKTLDIALQRWQTLWLSYPPVTSTARLKVREILLLACLPIFDHAQLLLRVIIKDVKGAMHLRDYSKVCEAFAWLRVVKEEDSHGSASQMDSIAEDHSESFDYESCVKDGSFIDLREVATYAAHALEMSFQVGPWLSPKEDAKDVPIVCAITLFHCAQIVSSWLLRAAQFLDLESVTVIPTVETCSPFHGILEIADMALIEIVTQLVRNRKRDLEKLDNGHKAHGAVWNVEKGVAGLAVALLEIHAEIFERDFVQPMVGHLAKSLRFQARKANKNSSSVT</sequence>
<dbReference type="InterPro" id="IPR036236">
    <property type="entry name" value="Znf_C2H2_sf"/>
</dbReference>
<dbReference type="InterPro" id="IPR007219">
    <property type="entry name" value="XnlR_reg_dom"/>
</dbReference>
<dbReference type="PANTHER" id="PTHR40626">
    <property type="entry name" value="MIP31509P"/>
    <property type="match status" value="1"/>
</dbReference>
<accession>A0A8E2E7R6</accession>
<protein>
    <recommendedName>
        <fullName evidence="9">C2H2-type domain-containing protein</fullName>
    </recommendedName>
</protein>
<dbReference type="SMART" id="SM00355">
    <property type="entry name" value="ZnF_C2H2"/>
    <property type="match status" value="2"/>
</dbReference>
<dbReference type="AlphaFoldDB" id="A0A8E2E7R6"/>
<dbReference type="PANTHER" id="PTHR40626:SF34">
    <property type="entry name" value="ZINC FINGER PROTEIN YGR067C"/>
    <property type="match status" value="1"/>
</dbReference>
<proteinExistence type="predicted"/>
<feature type="region of interest" description="Disordered" evidence="8">
    <location>
        <begin position="126"/>
        <end position="145"/>
    </location>
</feature>
<keyword evidence="3" id="KW-0677">Repeat</keyword>
<feature type="domain" description="C2H2-type" evidence="9">
    <location>
        <begin position="73"/>
        <end position="96"/>
    </location>
</feature>
<dbReference type="OrthoDB" id="1405595at2759"/>
<dbReference type="InterPro" id="IPR013087">
    <property type="entry name" value="Znf_C2H2_type"/>
</dbReference>
<evidence type="ECO:0000256" key="2">
    <source>
        <dbReference type="ARBA" id="ARBA00022723"/>
    </source>
</evidence>
<dbReference type="EMBL" id="KV745044">
    <property type="protein sequence ID" value="OCK78701.1"/>
    <property type="molecule type" value="Genomic_DNA"/>
</dbReference>
<dbReference type="FunFam" id="3.30.160.60:FF:000145">
    <property type="entry name" value="Zinc finger protein 574"/>
    <property type="match status" value="1"/>
</dbReference>
<evidence type="ECO:0000256" key="1">
    <source>
        <dbReference type="ARBA" id="ARBA00004123"/>
    </source>
</evidence>
<keyword evidence="5" id="KW-0862">Zinc</keyword>
<evidence type="ECO:0000256" key="5">
    <source>
        <dbReference type="ARBA" id="ARBA00022833"/>
    </source>
</evidence>
<dbReference type="GO" id="GO:0008270">
    <property type="term" value="F:zinc ion binding"/>
    <property type="evidence" value="ECO:0007669"/>
    <property type="project" value="UniProtKB-KW"/>
</dbReference>
<keyword evidence="6" id="KW-0539">Nucleus</keyword>
<dbReference type="PROSITE" id="PS00028">
    <property type="entry name" value="ZINC_FINGER_C2H2_1"/>
    <property type="match status" value="2"/>
</dbReference>